<dbReference type="PANTHER" id="PTHR43396">
    <property type="entry name" value="FLAVOHEMOPROTEIN"/>
    <property type="match status" value="1"/>
</dbReference>
<feature type="domain" description="Globin" evidence="6">
    <location>
        <begin position="1"/>
        <end position="134"/>
    </location>
</feature>
<dbReference type="AlphaFoldDB" id="A0A316GL17"/>
<dbReference type="Proteomes" id="UP000245708">
    <property type="component" value="Unassembled WGS sequence"/>
</dbReference>
<dbReference type="InterPro" id="IPR000971">
    <property type="entry name" value="Globin"/>
</dbReference>
<gene>
    <name evidence="7" type="ORF">C7455_10396</name>
</gene>
<sequence>MTPKQVELVETSFKAFVPVAYQTTEDFYESLFRVSPHLRGLFPKDMQGLRKKLVETLTYVVNGLRYPDALLPVVRDLGRRHKGFRVEPGYYALVSAALIESMERAMGTAFGPEVKQAWKACITFLATEMITAGEAA</sequence>
<evidence type="ECO:0000313" key="8">
    <source>
        <dbReference type="Proteomes" id="UP000245708"/>
    </source>
</evidence>
<keyword evidence="8" id="KW-1185">Reference proteome</keyword>
<dbReference type="EMBL" id="QGGW01000003">
    <property type="protein sequence ID" value="PWK60898.1"/>
    <property type="molecule type" value="Genomic_DNA"/>
</dbReference>
<dbReference type="GO" id="GO:0071500">
    <property type="term" value="P:cellular response to nitrosative stress"/>
    <property type="evidence" value="ECO:0007669"/>
    <property type="project" value="TreeGrafter"/>
</dbReference>
<keyword evidence="4" id="KW-0408">Iron</keyword>
<dbReference type="InterPro" id="IPR012292">
    <property type="entry name" value="Globin/Proto"/>
</dbReference>
<evidence type="ECO:0000256" key="2">
    <source>
        <dbReference type="ARBA" id="ARBA00022621"/>
    </source>
</evidence>
<dbReference type="GO" id="GO:0020037">
    <property type="term" value="F:heme binding"/>
    <property type="evidence" value="ECO:0007669"/>
    <property type="project" value="InterPro"/>
</dbReference>
<name>A0A316GL17_9RHOB</name>
<reference evidence="7 8" key="1">
    <citation type="submission" date="2018-05" db="EMBL/GenBank/DDBJ databases">
        <title>Genomic Encyclopedia of Type Strains, Phase IV (KMG-IV): sequencing the most valuable type-strain genomes for metagenomic binning, comparative biology and taxonomic classification.</title>
        <authorList>
            <person name="Goeker M."/>
        </authorList>
    </citation>
    <scope>NUCLEOTIDE SEQUENCE [LARGE SCALE GENOMIC DNA]</scope>
    <source>
        <strain evidence="7 8">DSM 16097</strain>
    </source>
</reference>
<keyword evidence="5" id="KW-0813">Transport</keyword>
<dbReference type="InterPro" id="IPR009050">
    <property type="entry name" value="Globin-like_sf"/>
</dbReference>
<comment type="similarity">
    <text evidence="5">Belongs to the globin family.</text>
</comment>
<organism evidence="7 8">
    <name type="scientific">Roseicyclus mahoneyensis</name>
    <dbReference type="NCBI Taxonomy" id="164332"/>
    <lineage>
        <taxon>Bacteria</taxon>
        <taxon>Pseudomonadati</taxon>
        <taxon>Pseudomonadota</taxon>
        <taxon>Alphaproteobacteria</taxon>
        <taxon>Rhodobacterales</taxon>
        <taxon>Roseobacteraceae</taxon>
        <taxon>Roseicyclus</taxon>
    </lineage>
</organism>
<dbReference type="GO" id="GO:0046210">
    <property type="term" value="P:nitric oxide catabolic process"/>
    <property type="evidence" value="ECO:0007669"/>
    <property type="project" value="TreeGrafter"/>
</dbReference>
<dbReference type="PANTHER" id="PTHR43396:SF3">
    <property type="entry name" value="FLAVOHEMOPROTEIN"/>
    <property type="match status" value="1"/>
</dbReference>
<evidence type="ECO:0000313" key="7">
    <source>
        <dbReference type="EMBL" id="PWK60898.1"/>
    </source>
</evidence>
<evidence type="ECO:0000256" key="4">
    <source>
        <dbReference type="ARBA" id="ARBA00023004"/>
    </source>
</evidence>
<evidence type="ECO:0000256" key="1">
    <source>
        <dbReference type="ARBA" id="ARBA00022617"/>
    </source>
</evidence>
<dbReference type="GO" id="GO:0019825">
    <property type="term" value="F:oxygen binding"/>
    <property type="evidence" value="ECO:0007669"/>
    <property type="project" value="InterPro"/>
</dbReference>
<dbReference type="PROSITE" id="PS01033">
    <property type="entry name" value="GLOBIN"/>
    <property type="match status" value="1"/>
</dbReference>
<dbReference type="Gene3D" id="1.10.490.10">
    <property type="entry name" value="Globins"/>
    <property type="match status" value="1"/>
</dbReference>
<protein>
    <submittedName>
        <fullName evidence="7">Hemoglobin-like flavoprotein</fullName>
    </submittedName>
</protein>
<dbReference type="GO" id="GO:0005344">
    <property type="term" value="F:oxygen carrier activity"/>
    <property type="evidence" value="ECO:0007669"/>
    <property type="project" value="UniProtKB-KW"/>
</dbReference>
<accession>A0A316GL17</accession>
<dbReference type="Pfam" id="PF00042">
    <property type="entry name" value="Globin"/>
    <property type="match status" value="1"/>
</dbReference>
<dbReference type="GO" id="GO:0046872">
    <property type="term" value="F:metal ion binding"/>
    <property type="evidence" value="ECO:0007669"/>
    <property type="project" value="UniProtKB-KW"/>
</dbReference>
<evidence type="ECO:0000259" key="6">
    <source>
        <dbReference type="PROSITE" id="PS01033"/>
    </source>
</evidence>
<dbReference type="RefSeq" id="WP_109667026.1">
    <property type="nucleotide sequence ID" value="NZ_QGGW01000003.1"/>
</dbReference>
<keyword evidence="3" id="KW-0479">Metal-binding</keyword>
<keyword evidence="1 5" id="KW-0349">Heme</keyword>
<evidence type="ECO:0000256" key="5">
    <source>
        <dbReference type="RuleBase" id="RU000356"/>
    </source>
</evidence>
<proteinExistence type="inferred from homology"/>
<evidence type="ECO:0000256" key="3">
    <source>
        <dbReference type="ARBA" id="ARBA00022723"/>
    </source>
</evidence>
<dbReference type="GO" id="GO:0071949">
    <property type="term" value="F:FAD binding"/>
    <property type="evidence" value="ECO:0007669"/>
    <property type="project" value="TreeGrafter"/>
</dbReference>
<dbReference type="OrthoDB" id="3213438at2"/>
<dbReference type="GO" id="GO:0008941">
    <property type="term" value="F:nitric oxide dioxygenase NAD(P)H activity"/>
    <property type="evidence" value="ECO:0007669"/>
    <property type="project" value="TreeGrafter"/>
</dbReference>
<dbReference type="SUPFAM" id="SSF46458">
    <property type="entry name" value="Globin-like"/>
    <property type="match status" value="1"/>
</dbReference>
<comment type="caution">
    <text evidence="7">The sequence shown here is derived from an EMBL/GenBank/DDBJ whole genome shotgun (WGS) entry which is preliminary data.</text>
</comment>
<keyword evidence="2 5" id="KW-0561">Oxygen transport</keyword>